<keyword evidence="2" id="KW-1185">Reference proteome</keyword>
<comment type="caution">
    <text evidence="1">The sequence shown here is derived from an EMBL/GenBank/DDBJ whole genome shotgun (WGS) entry which is preliminary data.</text>
</comment>
<sequence length="62" mass="7040">MQLIPLYAIVPLTLSLLPNDEVRKYQNAFKWLIDEFSTTDIFITAFISVLTSGSFAEPFAEL</sequence>
<protein>
    <submittedName>
        <fullName evidence="1">Uncharacterized protein</fullName>
    </submittedName>
</protein>
<accession>A0A256AC72</accession>
<organism evidence="1 2">
    <name type="scientific">Flavobacterium aurantiibacter</name>
    <dbReference type="NCBI Taxonomy" id="2023067"/>
    <lineage>
        <taxon>Bacteria</taxon>
        <taxon>Pseudomonadati</taxon>
        <taxon>Bacteroidota</taxon>
        <taxon>Flavobacteriia</taxon>
        <taxon>Flavobacteriales</taxon>
        <taxon>Flavobacteriaceae</taxon>
        <taxon>Flavobacterium</taxon>
    </lineage>
</organism>
<dbReference type="Proteomes" id="UP000216035">
    <property type="component" value="Unassembled WGS sequence"/>
</dbReference>
<proteinExistence type="predicted"/>
<reference evidence="1 2" key="1">
    <citation type="submission" date="2017-07" db="EMBL/GenBank/DDBJ databases">
        <title>Flavobacterium cyanobacteriorum sp. nov., isolated from cyanobacterial aggregates in a eutrophic lake.</title>
        <authorList>
            <person name="Cai H."/>
        </authorList>
    </citation>
    <scope>NUCLEOTIDE SEQUENCE [LARGE SCALE GENOMIC DNA]</scope>
    <source>
        <strain evidence="1 2">TH167</strain>
    </source>
</reference>
<gene>
    <name evidence="1" type="ORF">CHX27_00375</name>
</gene>
<dbReference type="EMBL" id="NOXX01000040">
    <property type="protein sequence ID" value="OYQ51263.1"/>
    <property type="molecule type" value="Genomic_DNA"/>
</dbReference>
<dbReference type="AlphaFoldDB" id="A0A256AC72"/>
<evidence type="ECO:0000313" key="2">
    <source>
        <dbReference type="Proteomes" id="UP000216035"/>
    </source>
</evidence>
<evidence type="ECO:0000313" key="1">
    <source>
        <dbReference type="EMBL" id="OYQ51263.1"/>
    </source>
</evidence>
<name>A0A256AC72_9FLAO</name>